<dbReference type="EMBL" id="MU006723">
    <property type="protein sequence ID" value="KAF2626033.1"/>
    <property type="molecule type" value="Genomic_DNA"/>
</dbReference>
<reference evidence="1" key="1">
    <citation type="journal article" date="2020" name="Stud. Mycol.">
        <title>101 Dothideomycetes genomes: a test case for predicting lifestyles and emergence of pathogens.</title>
        <authorList>
            <person name="Haridas S."/>
            <person name="Albert R."/>
            <person name="Binder M."/>
            <person name="Bloem J."/>
            <person name="Labutti K."/>
            <person name="Salamov A."/>
            <person name="Andreopoulos B."/>
            <person name="Baker S."/>
            <person name="Barry K."/>
            <person name="Bills G."/>
            <person name="Bluhm B."/>
            <person name="Cannon C."/>
            <person name="Castanera R."/>
            <person name="Culley D."/>
            <person name="Daum C."/>
            <person name="Ezra D."/>
            <person name="Gonzalez J."/>
            <person name="Henrissat B."/>
            <person name="Kuo A."/>
            <person name="Liang C."/>
            <person name="Lipzen A."/>
            <person name="Lutzoni F."/>
            <person name="Magnuson J."/>
            <person name="Mondo S."/>
            <person name="Nolan M."/>
            <person name="Ohm R."/>
            <person name="Pangilinan J."/>
            <person name="Park H.-J."/>
            <person name="Ramirez L."/>
            <person name="Alfaro M."/>
            <person name="Sun H."/>
            <person name="Tritt A."/>
            <person name="Yoshinaga Y."/>
            <person name="Zwiers L.-H."/>
            <person name="Turgeon B."/>
            <person name="Goodwin S."/>
            <person name="Spatafora J."/>
            <person name="Crous P."/>
            <person name="Grigoriev I."/>
        </authorList>
    </citation>
    <scope>NUCLEOTIDE SEQUENCE</scope>
    <source>
        <strain evidence="1">CBS 525.71</strain>
    </source>
</reference>
<comment type="caution">
    <text evidence="1">The sequence shown here is derived from an EMBL/GenBank/DDBJ whole genome shotgun (WGS) entry which is preliminary data.</text>
</comment>
<evidence type="ECO:0000313" key="2">
    <source>
        <dbReference type="Proteomes" id="UP000799754"/>
    </source>
</evidence>
<organism evidence="1 2">
    <name type="scientific">Macroventuria anomochaeta</name>
    <dbReference type="NCBI Taxonomy" id="301207"/>
    <lineage>
        <taxon>Eukaryota</taxon>
        <taxon>Fungi</taxon>
        <taxon>Dikarya</taxon>
        <taxon>Ascomycota</taxon>
        <taxon>Pezizomycotina</taxon>
        <taxon>Dothideomycetes</taxon>
        <taxon>Pleosporomycetidae</taxon>
        <taxon>Pleosporales</taxon>
        <taxon>Pleosporineae</taxon>
        <taxon>Didymellaceae</taxon>
        <taxon>Macroventuria</taxon>
    </lineage>
</organism>
<name>A0ACB6RY10_9PLEO</name>
<proteinExistence type="predicted"/>
<accession>A0ACB6RY10</accession>
<evidence type="ECO:0000313" key="1">
    <source>
        <dbReference type="EMBL" id="KAF2626033.1"/>
    </source>
</evidence>
<keyword evidence="2" id="KW-1185">Reference proteome</keyword>
<gene>
    <name evidence="1" type="ORF">BU25DRAFT_441136</name>
</gene>
<protein>
    <submittedName>
        <fullName evidence="1">Uncharacterized protein</fullName>
    </submittedName>
</protein>
<dbReference type="Proteomes" id="UP000799754">
    <property type="component" value="Unassembled WGS sequence"/>
</dbReference>
<sequence>MPSITLWFLQTSRSIQTARLLEELGLDYEEPEDFKLGSGNPLGKFPTVKDGDLVGAQEKIKVLQWVHAAEATFVEAAEKGMSVNVQNDMSWLESELSLSPGEFLIGDYPTDADIMVHFSAKFTIARDLGTNGKQWPNIDQWLKACEDTEGQLEPQSRTQHTGKINRDRTTK</sequence>